<dbReference type="InterPro" id="IPR003439">
    <property type="entry name" value="ABC_transporter-like_ATP-bd"/>
</dbReference>
<keyword evidence="8" id="KW-1185">Reference proteome</keyword>
<keyword evidence="4" id="KW-1278">Translocase</keyword>
<keyword evidence="1" id="KW-0813">Transport</keyword>
<reference evidence="6 8" key="1">
    <citation type="submission" date="2019-11" db="EMBL/GenBank/DDBJ databases">
        <title>Eggerthellaceae novel genus isolated from the rectal contents of marmort.</title>
        <authorList>
            <person name="Zhang G."/>
        </authorList>
    </citation>
    <scope>NUCLEOTIDE SEQUENCE [LARGE SCALE GENOMIC DNA]</scope>
    <source>
        <strain evidence="6">Zg-886</strain>
        <strain evidence="8">zg-886</strain>
    </source>
</reference>
<dbReference type="Proteomes" id="UP000636394">
    <property type="component" value="Unassembled WGS sequence"/>
</dbReference>
<evidence type="ECO:0000256" key="1">
    <source>
        <dbReference type="ARBA" id="ARBA00022448"/>
    </source>
</evidence>
<sequence>MSHALIVSDLRTGYGKKRAKEIVHGVSFTVDNGQFACIIGANGCGKTTTLKAVMGLLPLMAGSVKVDGEEVSSLDEKTRAKRFAYIPQAHRAPFPFTVADVVLLGRTPHLAHGSRPTEADLATAYEALDLLGLVDLARTAYTTLSGGQQQLVLIARALAQESNILIMDEPTAALDFGNQHLVLSRMQELSRLGKAVVMVTHDPDHALFCADKVVVMEEGRVLASGTPQECITTEMLQRIYDTDARVMDVEIDPGRVERVCIPVLEKLQ</sequence>
<dbReference type="PROSITE" id="PS50893">
    <property type="entry name" value="ABC_TRANSPORTER_2"/>
    <property type="match status" value="1"/>
</dbReference>
<dbReference type="KEGG" id="ebz:J7S26_07000"/>
<evidence type="ECO:0000313" key="6">
    <source>
        <dbReference type="EMBL" id="NHM14296.1"/>
    </source>
</evidence>
<dbReference type="Proteomes" id="UP000671910">
    <property type="component" value="Chromosome"/>
</dbReference>
<dbReference type="AlphaFoldDB" id="A0A9E6MQG2"/>
<dbReference type="PROSITE" id="PS00211">
    <property type="entry name" value="ABC_TRANSPORTER_1"/>
    <property type="match status" value="1"/>
</dbReference>
<dbReference type="Gene3D" id="3.40.50.300">
    <property type="entry name" value="P-loop containing nucleotide triphosphate hydrolases"/>
    <property type="match status" value="1"/>
</dbReference>
<evidence type="ECO:0000256" key="2">
    <source>
        <dbReference type="ARBA" id="ARBA00022741"/>
    </source>
</evidence>
<keyword evidence="2" id="KW-0547">Nucleotide-binding</keyword>
<dbReference type="InterPro" id="IPR003593">
    <property type="entry name" value="AAA+_ATPase"/>
</dbReference>
<dbReference type="EMBL" id="CP072829">
    <property type="protein sequence ID" value="QTU84095.1"/>
    <property type="molecule type" value="Genomic_DNA"/>
</dbReference>
<dbReference type="RefSeq" id="WP_166079684.1">
    <property type="nucleotide sequence ID" value="NZ_CP072829.1"/>
</dbReference>
<dbReference type="InterPro" id="IPR017871">
    <property type="entry name" value="ABC_transporter-like_CS"/>
</dbReference>
<evidence type="ECO:0000256" key="3">
    <source>
        <dbReference type="ARBA" id="ARBA00022840"/>
    </source>
</evidence>
<accession>A0A9E6MQG2</accession>
<dbReference type="SUPFAM" id="SSF52540">
    <property type="entry name" value="P-loop containing nucleoside triphosphate hydrolases"/>
    <property type="match status" value="1"/>
</dbReference>
<dbReference type="EMBL" id="WPCR01000006">
    <property type="protein sequence ID" value="NHM14296.1"/>
    <property type="molecule type" value="Genomic_DNA"/>
</dbReference>
<reference evidence="7" key="2">
    <citation type="submission" date="2021-04" db="EMBL/GenBank/DDBJ databases">
        <title>Novel species in family Eggerthellaceae.</title>
        <authorList>
            <person name="Zhang G."/>
        </authorList>
    </citation>
    <scope>NUCLEOTIDE SEQUENCE</scope>
    <source>
        <strain evidence="7">Zg-886</strain>
    </source>
</reference>
<gene>
    <name evidence="6" type="ORF">GMI68_05870</name>
    <name evidence="7" type="ORF">J7S26_07000</name>
</gene>
<evidence type="ECO:0000259" key="5">
    <source>
        <dbReference type="PROSITE" id="PS50893"/>
    </source>
</evidence>
<dbReference type="CDD" id="cd03214">
    <property type="entry name" value="ABC_Iron-Siderophores_B12_Hemin"/>
    <property type="match status" value="1"/>
</dbReference>
<organism evidence="7 9">
    <name type="scientific">Xiamenia xianingshaonis</name>
    <dbReference type="NCBI Taxonomy" id="2682776"/>
    <lineage>
        <taxon>Bacteria</taxon>
        <taxon>Bacillati</taxon>
        <taxon>Actinomycetota</taxon>
        <taxon>Coriobacteriia</taxon>
        <taxon>Eggerthellales</taxon>
        <taxon>Eggerthellaceae</taxon>
        <taxon>Xiamenia</taxon>
    </lineage>
</organism>
<protein>
    <submittedName>
        <fullName evidence="7">ABC transporter ATP-binding protein</fullName>
    </submittedName>
    <submittedName>
        <fullName evidence="6">ATP-binding cassette domain-containing protein</fullName>
    </submittedName>
</protein>
<evidence type="ECO:0000313" key="8">
    <source>
        <dbReference type="Proteomes" id="UP000636394"/>
    </source>
</evidence>
<dbReference type="InterPro" id="IPR027417">
    <property type="entry name" value="P-loop_NTPase"/>
</dbReference>
<evidence type="ECO:0000313" key="9">
    <source>
        <dbReference type="Proteomes" id="UP000671910"/>
    </source>
</evidence>
<dbReference type="GO" id="GO:0005524">
    <property type="term" value="F:ATP binding"/>
    <property type="evidence" value="ECO:0007669"/>
    <property type="project" value="UniProtKB-KW"/>
</dbReference>
<proteinExistence type="predicted"/>
<keyword evidence="3 7" id="KW-0067">ATP-binding</keyword>
<name>A0A9E6MQG2_9ACTN</name>
<evidence type="ECO:0000256" key="4">
    <source>
        <dbReference type="ARBA" id="ARBA00022967"/>
    </source>
</evidence>
<feature type="domain" description="ABC transporter" evidence="5">
    <location>
        <begin position="5"/>
        <end position="243"/>
    </location>
</feature>
<dbReference type="FunFam" id="3.40.50.300:FF:000134">
    <property type="entry name" value="Iron-enterobactin ABC transporter ATP-binding protein"/>
    <property type="match status" value="1"/>
</dbReference>
<dbReference type="PANTHER" id="PTHR42794">
    <property type="entry name" value="HEMIN IMPORT ATP-BINDING PROTEIN HMUV"/>
    <property type="match status" value="1"/>
</dbReference>
<dbReference type="GO" id="GO:0016887">
    <property type="term" value="F:ATP hydrolysis activity"/>
    <property type="evidence" value="ECO:0007669"/>
    <property type="project" value="InterPro"/>
</dbReference>
<dbReference type="Pfam" id="PF00005">
    <property type="entry name" value="ABC_tran"/>
    <property type="match status" value="1"/>
</dbReference>
<dbReference type="PANTHER" id="PTHR42794:SF1">
    <property type="entry name" value="HEMIN IMPORT ATP-BINDING PROTEIN HMUV"/>
    <property type="match status" value="1"/>
</dbReference>
<evidence type="ECO:0000313" key="7">
    <source>
        <dbReference type="EMBL" id="QTU84095.1"/>
    </source>
</evidence>
<dbReference type="SMART" id="SM00382">
    <property type="entry name" value="AAA"/>
    <property type="match status" value="1"/>
</dbReference>